<organism evidence="2 3">
    <name type="scientific">Hirundo rustica rustica</name>
    <dbReference type="NCBI Taxonomy" id="333673"/>
    <lineage>
        <taxon>Eukaryota</taxon>
        <taxon>Metazoa</taxon>
        <taxon>Chordata</taxon>
        <taxon>Craniata</taxon>
        <taxon>Vertebrata</taxon>
        <taxon>Euteleostomi</taxon>
        <taxon>Archelosauria</taxon>
        <taxon>Archosauria</taxon>
        <taxon>Dinosauria</taxon>
        <taxon>Saurischia</taxon>
        <taxon>Theropoda</taxon>
        <taxon>Coelurosauria</taxon>
        <taxon>Aves</taxon>
        <taxon>Neognathae</taxon>
        <taxon>Neoaves</taxon>
        <taxon>Telluraves</taxon>
        <taxon>Australaves</taxon>
        <taxon>Passeriformes</taxon>
        <taxon>Sylvioidea</taxon>
        <taxon>Hirundinidae</taxon>
        <taxon>Hirundo</taxon>
    </lineage>
</organism>
<dbReference type="EMBL" id="QRBI01000350">
    <property type="protein sequence ID" value="RMB88144.1"/>
    <property type="molecule type" value="Genomic_DNA"/>
</dbReference>
<protein>
    <submittedName>
        <fullName evidence="2">Uncharacterized protein</fullName>
    </submittedName>
</protein>
<evidence type="ECO:0000313" key="2">
    <source>
        <dbReference type="EMBL" id="RMB88144.1"/>
    </source>
</evidence>
<sequence>MNPSPRKAQVSLENAHLENLNPSQSDQFDARSTGEQEAPEEQRREFQVLREVGNGTSTGRRELDTRRARIVGWIPSAGGFFGKHSQVGLTWMDGAHLG</sequence>
<dbReference type="Proteomes" id="UP000269221">
    <property type="component" value="Unassembled WGS sequence"/>
</dbReference>
<evidence type="ECO:0000256" key="1">
    <source>
        <dbReference type="SAM" id="MobiDB-lite"/>
    </source>
</evidence>
<gene>
    <name evidence="2" type="ORF">DUI87_35480</name>
</gene>
<dbReference type="AlphaFoldDB" id="A0A3M0IHB2"/>
<comment type="caution">
    <text evidence="2">The sequence shown here is derived from an EMBL/GenBank/DDBJ whole genome shotgun (WGS) entry which is preliminary data.</text>
</comment>
<name>A0A3M0IHB2_HIRRU</name>
<accession>A0A3M0IHB2</accession>
<evidence type="ECO:0000313" key="3">
    <source>
        <dbReference type="Proteomes" id="UP000269221"/>
    </source>
</evidence>
<reference evidence="2 3" key="1">
    <citation type="submission" date="2018-07" db="EMBL/GenBank/DDBJ databases">
        <title>A high quality draft genome assembly of the barn swallow (H. rustica rustica).</title>
        <authorList>
            <person name="Formenti G."/>
            <person name="Chiara M."/>
            <person name="Poveda L."/>
            <person name="Francoijs K.-J."/>
            <person name="Bonisoli-Alquati A."/>
            <person name="Canova L."/>
            <person name="Gianfranceschi L."/>
            <person name="Horner D.S."/>
            <person name="Saino N."/>
        </authorList>
    </citation>
    <scope>NUCLEOTIDE SEQUENCE [LARGE SCALE GENOMIC DNA]</scope>
    <source>
        <strain evidence="2">Chelidonia</strain>
        <tissue evidence="2">Blood</tissue>
    </source>
</reference>
<dbReference type="OrthoDB" id="10446174at2759"/>
<keyword evidence="3" id="KW-1185">Reference proteome</keyword>
<proteinExistence type="predicted"/>
<feature type="compositionally biased region" description="Basic and acidic residues" evidence="1">
    <location>
        <begin position="28"/>
        <end position="48"/>
    </location>
</feature>
<feature type="region of interest" description="Disordered" evidence="1">
    <location>
        <begin position="16"/>
        <end position="63"/>
    </location>
</feature>